<evidence type="ECO:0000313" key="2">
    <source>
        <dbReference type="Proteomes" id="UP000199107"/>
    </source>
</evidence>
<dbReference type="EMBL" id="FNGH01000007">
    <property type="protein sequence ID" value="SDL83912.1"/>
    <property type="molecule type" value="Genomic_DNA"/>
</dbReference>
<dbReference type="OrthoDB" id="9095096at2"/>
<accession>A0A1G9NBR7</accession>
<dbReference type="SUPFAM" id="SSF102462">
    <property type="entry name" value="Peptidyl-tRNA hydrolase II"/>
    <property type="match status" value="1"/>
</dbReference>
<dbReference type="Proteomes" id="UP000199107">
    <property type="component" value="Unassembled WGS sequence"/>
</dbReference>
<reference evidence="2" key="1">
    <citation type="submission" date="2016-10" db="EMBL/GenBank/DDBJ databases">
        <authorList>
            <person name="Varghese N."/>
            <person name="Submissions S."/>
        </authorList>
    </citation>
    <scope>NUCLEOTIDE SEQUENCE [LARGE SCALE GENOMIC DNA]</scope>
    <source>
        <strain evidence="2">AAP</strain>
    </source>
</reference>
<dbReference type="Gene3D" id="3.40.1490.10">
    <property type="entry name" value="Bit1"/>
    <property type="match status" value="1"/>
</dbReference>
<keyword evidence="2" id="KW-1185">Reference proteome</keyword>
<sequence>MSMKTVIVLSNHLPAGLAVNFAAVLGMSLGKHVPDLVGSDTTSADGILLKGITTVPLPILSAPESDLPGLFDAAEELPIRFAYMRAAFEASDYADYMLRITSTAFGEQLPKGILLAGPRRAVDRICGQLPLLR</sequence>
<organism evidence="1 2">
    <name type="scientific">Franzmannia pantelleriensis</name>
    <dbReference type="NCBI Taxonomy" id="48727"/>
    <lineage>
        <taxon>Bacteria</taxon>
        <taxon>Pseudomonadati</taxon>
        <taxon>Pseudomonadota</taxon>
        <taxon>Gammaproteobacteria</taxon>
        <taxon>Oceanospirillales</taxon>
        <taxon>Halomonadaceae</taxon>
        <taxon>Franzmannia</taxon>
    </lineage>
</organism>
<name>A0A1G9NBR7_9GAMM</name>
<protein>
    <recommendedName>
        <fullName evidence="3">DUF2000 domain-containing protein</fullName>
    </recommendedName>
</protein>
<evidence type="ECO:0000313" key="1">
    <source>
        <dbReference type="EMBL" id="SDL83912.1"/>
    </source>
</evidence>
<dbReference type="InterPro" id="IPR018988">
    <property type="entry name" value="DUF2000"/>
</dbReference>
<gene>
    <name evidence="1" type="ORF">SAMN05192555_10798</name>
</gene>
<proteinExistence type="predicted"/>
<dbReference type="InterPro" id="IPR023476">
    <property type="entry name" value="Pep_tRNA_hydro_II_dom_sf"/>
</dbReference>
<dbReference type="RefSeq" id="WP_089658439.1">
    <property type="nucleotide sequence ID" value="NZ_FNGH01000007.1"/>
</dbReference>
<evidence type="ECO:0008006" key="3">
    <source>
        <dbReference type="Google" id="ProtNLM"/>
    </source>
</evidence>
<dbReference type="AlphaFoldDB" id="A0A1G9NBR7"/>
<dbReference type="Pfam" id="PF09391">
    <property type="entry name" value="DUF2000"/>
    <property type="match status" value="1"/>
</dbReference>